<gene>
    <name evidence="2" type="ORF">GCM10012280_67750</name>
</gene>
<comment type="caution">
    <text evidence="2">The sequence shown here is derived from an EMBL/GenBank/DDBJ whole genome shotgun (WGS) entry which is preliminary data.</text>
</comment>
<dbReference type="EMBL" id="BMMS01000051">
    <property type="protein sequence ID" value="GGP00007.1"/>
    <property type="molecule type" value="Genomic_DNA"/>
</dbReference>
<organism evidence="2 3">
    <name type="scientific">Wenjunlia tyrosinilytica</name>
    <dbReference type="NCBI Taxonomy" id="1544741"/>
    <lineage>
        <taxon>Bacteria</taxon>
        <taxon>Bacillati</taxon>
        <taxon>Actinomycetota</taxon>
        <taxon>Actinomycetes</taxon>
        <taxon>Kitasatosporales</taxon>
        <taxon>Streptomycetaceae</taxon>
        <taxon>Wenjunlia</taxon>
    </lineage>
</organism>
<evidence type="ECO:0000256" key="1">
    <source>
        <dbReference type="SAM" id="MobiDB-lite"/>
    </source>
</evidence>
<evidence type="ECO:0000313" key="2">
    <source>
        <dbReference type="EMBL" id="GGP00007.1"/>
    </source>
</evidence>
<name>A0A917ZYK0_9ACTN</name>
<feature type="compositionally biased region" description="Basic and acidic residues" evidence="1">
    <location>
        <begin position="1"/>
        <end position="19"/>
    </location>
</feature>
<proteinExistence type="predicted"/>
<evidence type="ECO:0000313" key="3">
    <source>
        <dbReference type="Proteomes" id="UP000641932"/>
    </source>
</evidence>
<feature type="region of interest" description="Disordered" evidence="1">
    <location>
        <begin position="1"/>
        <end position="31"/>
    </location>
</feature>
<sequence>MADETKPTEEETPEVEAHAAEVQPEAEEGVAGATYHYNYSVWPE</sequence>
<reference evidence="2" key="1">
    <citation type="journal article" date="2014" name="Int. J. Syst. Evol. Microbiol.">
        <title>Complete genome sequence of Corynebacterium casei LMG S-19264T (=DSM 44701T), isolated from a smear-ripened cheese.</title>
        <authorList>
            <consortium name="US DOE Joint Genome Institute (JGI-PGF)"/>
            <person name="Walter F."/>
            <person name="Albersmeier A."/>
            <person name="Kalinowski J."/>
            <person name="Ruckert C."/>
        </authorList>
    </citation>
    <scope>NUCLEOTIDE SEQUENCE</scope>
    <source>
        <strain evidence="2">CGMCC 4.7201</strain>
    </source>
</reference>
<protein>
    <submittedName>
        <fullName evidence="2">Uncharacterized protein</fullName>
    </submittedName>
</protein>
<reference evidence="2" key="2">
    <citation type="submission" date="2020-09" db="EMBL/GenBank/DDBJ databases">
        <authorList>
            <person name="Sun Q."/>
            <person name="Zhou Y."/>
        </authorList>
    </citation>
    <scope>NUCLEOTIDE SEQUENCE</scope>
    <source>
        <strain evidence="2">CGMCC 4.7201</strain>
    </source>
</reference>
<dbReference type="AlphaFoldDB" id="A0A917ZYK0"/>
<dbReference type="RefSeq" id="WP_265806078.1">
    <property type="nucleotide sequence ID" value="NZ_BMMS01000051.1"/>
</dbReference>
<accession>A0A917ZYK0</accession>
<keyword evidence="3" id="KW-1185">Reference proteome</keyword>
<dbReference type="Proteomes" id="UP000641932">
    <property type="component" value="Unassembled WGS sequence"/>
</dbReference>